<dbReference type="EMBL" id="UINC01048326">
    <property type="protein sequence ID" value="SVB58731.1"/>
    <property type="molecule type" value="Genomic_DNA"/>
</dbReference>
<reference evidence="5" key="1">
    <citation type="submission" date="2018-05" db="EMBL/GenBank/DDBJ databases">
        <authorList>
            <person name="Lanie J.A."/>
            <person name="Ng W.-L."/>
            <person name="Kazmierczak K.M."/>
            <person name="Andrzejewski T.M."/>
            <person name="Davidsen T.M."/>
            <person name="Wayne K.J."/>
            <person name="Tettelin H."/>
            <person name="Glass J.I."/>
            <person name="Rusch D."/>
            <person name="Podicherti R."/>
            <person name="Tsui H.-C.T."/>
            <person name="Winkler M.E."/>
        </authorList>
    </citation>
    <scope>NUCLEOTIDE SEQUENCE</scope>
</reference>
<dbReference type="GO" id="GO:0006107">
    <property type="term" value="P:oxaloacetate metabolic process"/>
    <property type="evidence" value="ECO:0007669"/>
    <property type="project" value="TreeGrafter"/>
</dbReference>
<dbReference type="PANTHER" id="PTHR32308">
    <property type="entry name" value="LYASE BETA SUBUNIT, PUTATIVE (AFU_ORTHOLOGUE AFUA_4G13030)-RELATED"/>
    <property type="match status" value="1"/>
</dbReference>
<evidence type="ECO:0000256" key="1">
    <source>
        <dbReference type="ARBA" id="ARBA00001946"/>
    </source>
</evidence>
<accession>A0A382F9G4</accession>
<dbReference type="Gene3D" id="3.20.20.60">
    <property type="entry name" value="Phosphoenolpyruvate-binding domains"/>
    <property type="match status" value="1"/>
</dbReference>
<comment type="cofactor">
    <cofactor evidence="1">
        <name>Mg(2+)</name>
        <dbReference type="ChEBI" id="CHEBI:18420"/>
    </cofactor>
</comment>
<organism evidence="5">
    <name type="scientific">marine metagenome</name>
    <dbReference type="NCBI Taxonomy" id="408172"/>
    <lineage>
        <taxon>unclassified sequences</taxon>
        <taxon>metagenomes</taxon>
        <taxon>ecological metagenomes</taxon>
    </lineage>
</organism>
<dbReference type="InterPro" id="IPR005000">
    <property type="entry name" value="Aldolase/citrate-lyase_domain"/>
</dbReference>
<proteinExistence type="predicted"/>
<dbReference type="Pfam" id="PF03328">
    <property type="entry name" value="HpcH_HpaI"/>
    <property type="match status" value="1"/>
</dbReference>
<dbReference type="InterPro" id="IPR040442">
    <property type="entry name" value="Pyrv_kinase-like_dom_sf"/>
</dbReference>
<keyword evidence="3" id="KW-0460">Magnesium</keyword>
<dbReference type="GO" id="GO:0000287">
    <property type="term" value="F:magnesium ion binding"/>
    <property type="evidence" value="ECO:0007669"/>
    <property type="project" value="TreeGrafter"/>
</dbReference>
<protein>
    <recommendedName>
        <fullName evidence="4">HpcH/HpaI aldolase/citrate lyase domain-containing protein</fullName>
    </recommendedName>
</protein>
<sequence>MLNRLRRCQLSVPGSSQKMITKSSSLDVDVIVLDLEDAVAPSQKAAAREQVVEALNSMQWKARSVAVRINDILSEHCYADIIALATARRVPDTLILPKAQRTTDICFVETLLNQIEKNVSESQSIGIEALIEDVEGMMRVEEIAACSDRLESLIFGMGDYAASQQMDLDVIGGSGSHYQGDLWHYPRYRLTIAARANNLAPIDGPMADFNNSKALIDDCLSIKTLGMAGKWAIHPNQIEDITNSFTPSSKAIDQARLQFSEYQKAVQQGLGAIEVDGIMVDAATIKMLQPLLDTANQLGL</sequence>
<keyword evidence="2" id="KW-0479">Metal-binding</keyword>
<dbReference type="GO" id="GO:0003824">
    <property type="term" value="F:catalytic activity"/>
    <property type="evidence" value="ECO:0007669"/>
    <property type="project" value="InterPro"/>
</dbReference>
<evidence type="ECO:0000256" key="3">
    <source>
        <dbReference type="ARBA" id="ARBA00022842"/>
    </source>
</evidence>
<dbReference type="InterPro" id="IPR015813">
    <property type="entry name" value="Pyrv/PenolPyrv_kinase-like_dom"/>
</dbReference>
<gene>
    <name evidence="5" type="ORF">METZ01_LOCUS211585</name>
</gene>
<dbReference type="SUPFAM" id="SSF51621">
    <property type="entry name" value="Phosphoenolpyruvate/pyruvate domain"/>
    <property type="match status" value="1"/>
</dbReference>
<dbReference type="AlphaFoldDB" id="A0A382F9G4"/>
<dbReference type="PANTHER" id="PTHR32308:SF10">
    <property type="entry name" value="CITRATE LYASE SUBUNIT BETA"/>
    <property type="match status" value="1"/>
</dbReference>
<evidence type="ECO:0000256" key="2">
    <source>
        <dbReference type="ARBA" id="ARBA00022723"/>
    </source>
</evidence>
<evidence type="ECO:0000259" key="4">
    <source>
        <dbReference type="Pfam" id="PF03328"/>
    </source>
</evidence>
<evidence type="ECO:0000313" key="5">
    <source>
        <dbReference type="EMBL" id="SVB58731.1"/>
    </source>
</evidence>
<feature type="domain" description="HpcH/HpaI aldolase/citrate lyase" evidence="4">
    <location>
        <begin position="10"/>
        <end position="235"/>
    </location>
</feature>
<name>A0A382F9G4_9ZZZZ</name>
<dbReference type="PIRSF" id="PIRSF015582">
    <property type="entry name" value="Cit_lyase_B"/>
    <property type="match status" value="1"/>
</dbReference>
<dbReference type="InterPro" id="IPR011206">
    <property type="entry name" value="Citrate_lyase_beta/mcl1/mcl2"/>
</dbReference>